<protein>
    <recommendedName>
        <fullName evidence="2">COPA/B TPR domain-containing protein</fullName>
    </recommendedName>
</protein>
<proteinExistence type="predicted"/>
<dbReference type="Proteomes" id="UP001157418">
    <property type="component" value="Unassembled WGS sequence"/>
</dbReference>
<evidence type="ECO:0000259" key="2">
    <source>
        <dbReference type="Pfam" id="PF23953"/>
    </source>
</evidence>
<dbReference type="Pfam" id="PF23953">
    <property type="entry name" value="TPR_COPA_B"/>
    <property type="match status" value="1"/>
</dbReference>
<feature type="domain" description="COPA/B TPR" evidence="2">
    <location>
        <begin position="74"/>
        <end position="116"/>
    </location>
</feature>
<keyword evidence="1" id="KW-0472">Membrane</keyword>
<keyword evidence="4" id="KW-1185">Reference proteome</keyword>
<evidence type="ECO:0000256" key="1">
    <source>
        <dbReference type="SAM" id="Phobius"/>
    </source>
</evidence>
<dbReference type="EMBL" id="CAKMRJ010004445">
    <property type="protein sequence ID" value="CAH1438043.1"/>
    <property type="molecule type" value="Genomic_DNA"/>
</dbReference>
<organism evidence="3 4">
    <name type="scientific">Lactuca virosa</name>
    <dbReference type="NCBI Taxonomy" id="75947"/>
    <lineage>
        <taxon>Eukaryota</taxon>
        <taxon>Viridiplantae</taxon>
        <taxon>Streptophyta</taxon>
        <taxon>Embryophyta</taxon>
        <taxon>Tracheophyta</taxon>
        <taxon>Spermatophyta</taxon>
        <taxon>Magnoliopsida</taxon>
        <taxon>eudicotyledons</taxon>
        <taxon>Gunneridae</taxon>
        <taxon>Pentapetalae</taxon>
        <taxon>asterids</taxon>
        <taxon>campanulids</taxon>
        <taxon>Asterales</taxon>
        <taxon>Asteraceae</taxon>
        <taxon>Cichorioideae</taxon>
        <taxon>Cichorieae</taxon>
        <taxon>Lactucinae</taxon>
        <taxon>Lactuca</taxon>
    </lineage>
</organism>
<comment type="caution">
    <text evidence="3">The sequence shown here is derived from an EMBL/GenBank/DDBJ whole genome shotgun (WGS) entry which is preliminary data.</text>
</comment>
<keyword evidence="1" id="KW-1133">Transmembrane helix</keyword>
<sequence>MRTRAFDVEYAFRESTSKVKIFNKSFQERRVSGRHFQLSEYMEDLCWQCAQMILYVFMIVAISIDSSFYVLKYDRDVVSAHLDSGRPVDEEALEVATDRDYRFELAIQLGKLDIAKGEGKQKTCWQDCGVFQNI</sequence>
<evidence type="ECO:0000313" key="3">
    <source>
        <dbReference type="EMBL" id="CAH1438043.1"/>
    </source>
</evidence>
<reference evidence="3 4" key="1">
    <citation type="submission" date="2022-01" db="EMBL/GenBank/DDBJ databases">
        <authorList>
            <person name="Xiong W."/>
            <person name="Schranz E."/>
        </authorList>
    </citation>
    <scope>NUCLEOTIDE SEQUENCE [LARGE SCALE GENOMIC DNA]</scope>
</reference>
<dbReference type="AlphaFoldDB" id="A0AAU9NJT7"/>
<dbReference type="InterPro" id="IPR056176">
    <property type="entry name" value="TPR_COPA_B"/>
</dbReference>
<keyword evidence="1" id="KW-0812">Transmembrane</keyword>
<name>A0AAU9NJT7_9ASTR</name>
<dbReference type="Gene3D" id="1.25.40.470">
    <property type="match status" value="1"/>
</dbReference>
<evidence type="ECO:0000313" key="4">
    <source>
        <dbReference type="Proteomes" id="UP001157418"/>
    </source>
</evidence>
<accession>A0AAU9NJT7</accession>
<feature type="transmembrane region" description="Helical" evidence="1">
    <location>
        <begin position="52"/>
        <end position="71"/>
    </location>
</feature>
<gene>
    <name evidence="3" type="ORF">LVIROSA_LOCUS24325</name>
</gene>